<dbReference type="AlphaFoldDB" id="A0A2C9A3S1"/>
<evidence type="ECO:0000313" key="2">
    <source>
        <dbReference type="Proteomes" id="UP000219440"/>
    </source>
</evidence>
<dbReference type="EMBL" id="OCST01000006">
    <property type="protein sequence ID" value="SOE74073.1"/>
    <property type="molecule type" value="Genomic_DNA"/>
</dbReference>
<proteinExistence type="predicted"/>
<reference evidence="1 2" key="1">
    <citation type="submission" date="2017-09" db="EMBL/GenBank/DDBJ databases">
        <authorList>
            <person name="Ehlers B."/>
            <person name="Leendertz F.H."/>
        </authorList>
    </citation>
    <scope>NUCLEOTIDE SEQUENCE [LARGE SCALE GENOMIC DNA]</scope>
    <source>
        <strain evidence="1 2">CGMCC 1.05381</strain>
    </source>
</reference>
<name>A0A2C9A3S1_9MICO</name>
<gene>
    <name evidence="1" type="ORF">SAMN06296378_2943</name>
</gene>
<sequence length="191" mass="21398">MPNVKLPTAALSIYCYVMDVDIALGLTSPASFPHFADFFMPNILEAHRDGVSAADLAETIRSEAKLWAEIDAVSGVSERKASQARDESKAPWYLDHRDGRKEHARAIQTLASVRRALQIVEPDLDLSKAKGMKLAKNLARAARVVDYRMLPVFVMIAEREIIIHEVWCGHEPESTGLYINARLRRFRGLPS</sequence>
<protein>
    <submittedName>
        <fullName evidence="1">Uncharacterized protein</fullName>
    </submittedName>
</protein>
<dbReference type="RefSeq" id="WP_097061973.1">
    <property type="nucleotide sequence ID" value="NZ_BMLC01000001.1"/>
</dbReference>
<organism evidence="1 2">
    <name type="scientific">Salinibacterium xinjiangense</name>
    <dbReference type="NCBI Taxonomy" id="386302"/>
    <lineage>
        <taxon>Bacteria</taxon>
        <taxon>Bacillati</taxon>
        <taxon>Actinomycetota</taxon>
        <taxon>Actinomycetes</taxon>
        <taxon>Micrococcales</taxon>
        <taxon>Microbacteriaceae</taxon>
        <taxon>Salinibacterium</taxon>
    </lineage>
</organism>
<evidence type="ECO:0000313" key="1">
    <source>
        <dbReference type="EMBL" id="SOE74073.1"/>
    </source>
</evidence>
<keyword evidence="2" id="KW-1185">Reference proteome</keyword>
<dbReference type="Proteomes" id="UP000219440">
    <property type="component" value="Unassembled WGS sequence"/>
</dbReference>
<accession>A0A2C9A3S1</accession>